<feature type="compositionally biased region" description="Polar residues" evidence="2">
    <location>
        <begin position="14"/>
        <end position="26"/>
    </location>
</feature>
<dbReference type="EMBL" id="JAYMYQ010000001">
    <property type="protein sequence ID" value="KAK7360629.1"/>
    <property type="molecule type" value="Genomic_DNA"/>
</dbReference>
<dbReference type="Proteomes" id="UP001367508">
    <property type="component" value="Unassembled WGS sequence"/>
</dbReference>
<evidence type="ECO:0000313" key="3">
    <source>
        <dbReference type="EMBL" id="KAK7360629.1"/>
    </source>
</evidence>
<keyword evidence="4" id="KW-1185">Reference proteome</keyword>
<accession>A0AAN9MTJ7</accession>
<gene>
    <name evidence="3" type="ORF">VNO77_02637</name>
</gene>
<evidence type="ECO:0000256" key="1">
    <source>
        <dbReference type="ARBA" id="ARBA00022737"/>
    </source>
</evidence>
<dbReference type="AlphaFoldDB" id="A0AAN9MTJ7"/>
<dbReference type="InterPro" id="IPR044282">
    <property type="entry name" value="ABAP1/ARIA"/>
</dbReference>
<dbReference type="PANTHER" id="PTHR46710:SF11">
    <property type="entry name" value="ARMADILLO BTB ARABIDOPSIS PROTEIN 1"/>
    <property type="match status" value="1"/>
</dbReference>
<comment type="caution">
    <text evidence="3">The sequence shown here is derived from an EMBL/GenBank/DDBJ whole genome shotgun (WGS) entry which is preliminary data.</text>
</comment>
<keyword evidence="1" id="KW-0677">Repeat</keyword>
<reference evidence="3 4" key="1">
    <citation type="submission" date="2024-01" db="EMBL/GenBank/DDBJ databases">
        <title>The genomes of 5 underutilized Papilionoideae crops provide insights into root nodulation and disease resistanc.</title>
        <authorList>
            <person name="Jiang F."/>
        </authorList>
    </citation>
    <scope>NUCLEOTIDE SEQUENCE [LARGE SCALE GENOMIC DNA]</scope>
    <source>
        <strain evidence="3">LVBAO_FW01</strain>
        <tissue evidence="3">Leaves</tissue>
    </source>
</reference>
<dbReference type="Gene3D" id="1.25.10.10">
    <property type="entry name" value="Leucine-rich Repeat Variant"/>
    <property type="match status" value="1"/>
</dbReference>
<protein>
    <submittedName>
        <fullName evidence="3">Uncharacterized protein</fullName>
    </submittedName>
</protein>
<evidence type="ECO:0000313" key="4">
    <source>
        <dbReference type="Proteomes" id="UP001367508"/>
    </source>
</evidence>
<dbReference type="SMART" id="SM00185">
    <property type="entry name" value="ARM"/>
    <property type="match status" value="3"/>
</dbReference>
<organism evidence="3 4">
    <name type="scientific">Canavalia gladiata</name>
    <name type="common">Sword bean</name>
    <name type="synonym">Dolichos gladiatus</name>
    <dbReference type="NCBI Taxonomy" id="3824"/>
    <lineage>
        <taxon>Eukaryota</taxon>
        <taxon>Viridiplantae</taxon>
        <taxon>Streptophyta</taxon>
        <taxon>Embryophyta</taxon>
        <taxon>Tracheophyta</taxon>
        <taxon>Spermatophyta</taxon>
        <taxon>Magnoliopsida</taxon>
        <taxon>eudicotyledons</taxon>
        <taxon>Gunneridae</taxon>
        <taxon>Pentapetalae</taxon>
        <taxon>rosids</taxon>
        <taxon>fabids</taxon>
        <taxon>Fabales</taxon>
        <taxon>Fabaceae</taxon>
        <taxon>Papilionoideae</taxon>
        <taxon>50 kb inversion clade</taxon>
        <taxon>NPAAA clade</taxon>
        <taxon>indigoferoid/millettioid clade</taxon>
        <taxon>Phaseoleae</taxon>
        <taxon>Canavalia</taxon>
    </lineage>
</organism>
<sequence length="235" mass="26386">MKSFSGTKGEEVGNWNSMETLRQKPQNLKRKLEQDFTEDQRNCKKIPYISSQQSLVDFNAEVLQEVYLLNSSSYPKAIKKAVDALGEYAQNEDNMDSLIKCGVVPALVRHLEGPCFLEDDANNVIQSYEFEVEKGCAFVLRLLAITQEHRQLIVDAGALFCLVNLLKRHKISAISHPLIDLLRRVADAITNLAHENTSIKTFVRMEDGIPPLVELLEFNDTNTKGSCKGLANSCI</sequence>
<feature type="region of interest" description="Disordered" evidence="2">
    <location>
        <begin position="1"/>
        <end position="27"/>
    </location>
</feature>
<evidence type="ECO:0000256" key="2">
    <source>
        <dbReference type="SAM" id="MobiDB-lite"/>
    </source>
</evidence>
<dbReference type="InterPro" id="IPR000225">
    <property type="entry name" value="Armadillo"/>
</dbReference>
<dbReference type="PANTHER" id="PTHR46710">
    <property type="entry name" value="ARM REPEAT PROTEIN INTERACTING WITH ABF2"/>
    <property type="match status" value="1"/>
</dbReference>
<dbReference type="SUPFAM" id="SSF48371">
    <property type="entry name" value="ARM repeat"/>
    <property type="match status" value="1"/>
</dbReference>
<dbReference type="InterPro" id="IPR011989">
    <property type="entry name" value="ARM-like"/>
</dbReference>
<proteinExistence type="predicted"/>
<dbReference type="InterPro" id="IPR016024">
    <property type="entry name" value="ARM-type_fold"/>
</dbReference>
<name>A0AAN9MTJ7_CANGL</name>